<name>A0ACB0ZGE8_MELEN</name>
<organism evidence="1 2">
    <name type="scientific">Meloidogyne enterolobii</name>
    <name type="common">Root-knot nematode worm</name>
    <name type="synonym">Meloidogyne mayaguensis</name>
    <dbReference type="NCBI Taxonomy" id="390850"/>
    <lineage>
        <taxon>Eukaryota</taxon>
        <taxon>Metazoa</taxon>
        <taxon>Ecdysozoa</taxon>
        <taxon>Nematoda</taxon>
        <taxon>Chromadorea</taxon>
        <taxon>Rhabditida</taxon>
        <taxon>Tylenchina</taxon>
        <taxon>Tylenchomorpha</taxon>
        <taxon>Tylenchoidea</taxon>
        <taxon>Meloidogynidae</taxon>
        <taxon>Meloidogyninae</taxon>
        <taxon>Meloidogyne</taxon>
    </lineage>
</organism>
<protein>
    <submittedName>
        <fullName evidence="1">Uncharacterized protein</fullName>
    </submittedName>
</protein>
<accession>A0ACB0ZGE8</accession>
<sequence length="52" mass="6357">MKYREDDFFIFIWLSVLLPCLLTFGSFCGVGLYMYIQYKKIRKEKEHLSKEK</sequence>
<keyword evidence="2" id="KW-1185">Reference proteome</keyword>
<gene>
    <name evidence="1" type="ORF">MENTE1834_LOCUS24559</name>
</gene>
<dbReference type="Proteomes" id="UP001497535">
    <property type="component" value="Unassembled WGS sequence"/>
</dbReference>
<dbReference type="EMBL" id="CAVMJV010000032">
    <property type="protein sequence ID" value="CAK5077624.1"/>
    <property type="molecule type" value="Genomic_DNA"/>
</dbReference>
<evidence type="ECO:0000313" key="2">
    <source>
        <dbReference type="Proteomes" id="UP001497535"/>
    </source>
</evidence>
<reference evidence="1" key="1">
    <citation type="submission" date="2023-11" db="EMBL/GenBank/DDBJ databases">
        <authorList>
            <person name="Poullet M."/>
        </authorList>
    </citation>
    <scope>NUCLEOTIDE SEQUENCE</scope>
    <source>
        <strain evidence="1">E1834</strain>
    </source>
</reference>
<proteinExistence type="predicted"/>
<evidence type="ECO:0000313" key="1">
    <source>
        <dbReference type="EMBL" id="CAK5077624.1"/>
    </source>
</evidence>
<comment type="caution">
    <text evidence="1">The sequence shown here is derived from an EMBL/GenBank/DDBJ whole genome shotgun (WGS) entry which is preliminary data.</text>
</comment>